<keyword evidence="11" id="KW-1185">Reference proteome</keyword>
<dbReference type="PIRSF" id="PIRSF010361">
    <property type="entry name" value="UCP010361"/>
    <property type="match status" value="1"/>
</dbReference>
<evidence type="ECO:0000256" key="8">
    <source>
        <dbReference type="SAM" id="MobiDB-lite"/>
    </source>
</evidence>
<dbReference type="Proteomes" id="UP001575652">
    <property type="component" value="Unassembled WGS sequence"/>
</dbReference>
<feature type="transmembrane region" description="Helical" evidence="9">
    <location>
        <begin position="350"/>
        <end position="369"/>
    </location>
</feature>
<evidence type="ECO:0000313" key="10">
    <source>
        <dbReference type="EMBL" id="MFB0833503.1"/>
    </source>
</evidence>
<keyword evidence="4 9" id="KW-0812">Transmembrane</keyword>
<evidence type="ECO:0000256" key="1">
    <source>
        <dbReference type="ARBA" id="ARBA00004651"/>
    </source>
</evidence>
<feature type="transmembrane region" description="Helical" evidence="9">
    <location>
        <begin position="246"/>
        <end position="270"/>
    </location>
</feature>
<comment type="caution">
    <text evidence="10">The sequence shown here is derived from an EMBL/GenBank/DDBJ whole genome shotgun (WGS) entry which is preliminary data.</text>
</comment>
<keyword evidence="2" id="KW-1003">Cell membrane</keyword>
<keyword evidence="3" id="KW-0808">Transferase</keyword>
<gene>
    <name evidence="10" type="ORF">ACETWP_02800</name>
</gene>
<evidence type="ECO:0000256" key="6">
    <source>
        <dbReference type="ARBA" id="ARBA00023136"/>
    </source>
</evidence>
<protein>
    <submittedName>
        <fullName evidence="10">Glycosyltransferase family 87 protein</fullName>
    </submittedName>
</protein>
<name>A0ABV4UKP6_9MICC</name>
<feature type="compositionally biased region" description="Low complexity" evidence="8">
    <location>
        <begin position="14"/>
        <end position="33"/>
    </location>
</feature>
<keyword evidence="5 9" id="KW-1133">Transmembrane helix</keyword>
<feature type="transmembrane region" description="Helical" evidence="9">
    <location>
        <begin position="282"/>
        <end position="303"/>
    </location>
</feature>
<evidence type="ECO:0000313" key="11">
    <source>
        <dbReference type="Proteomes" id="UP001575652"/>
    </source>
</evidence>
<dbReference type="InterPro" id="IPR018584">
    <property type="entry name" value="GT87"/>
</dbReference>
<reference evidence="10 11" key="1">
    <citation type="submission" date="2024-09" db="EMBL/GenBank/DDBJ databases">
        <authorList>
            <person name="Salinas-Garcia M.A."/>
            <person name="Prieme A."/>
        </authorList>
    </citation>
    <scope>NUCLEOTIDE SEQUENCE [LARGE SCALE GENOMIC DNA]</scope>
    <source>
        <strain evidence="10 11">DSM 21081</strain>
    </source>
</reference>
<feature type="transmembrane region" description="Helical" evidence="9">
    <location>
        <begin position="378"/>
        <end position="409"/>
    </location>
</feature>
<dbReference type="RefSeq" id="WP_373970672.1">
    <property type="nucleotide sequence ID" value="NZ_JBHDLJ010000002.1"/>
</dbReference>
<feature type="transmembrane region" description="Helical" evidence="9">
    <location>
        <begin position="446"/>
        <end position="467"/>
    </location>
</feature>
<feature type="region of interest" description="Disordered" evidence="8">
    <location>
        <begin position="508"/>
        <end position="556"/>
    </location>
</feature>
<evidence type="ECO:0000256" key="9">
    <source>
        <dbReference type="SAM" id="Phobius"/>
    </source>
</evidence>
<feature type="region of interest" description="Disordered" evidence="8">
    <location>
        <begin position="1"/>
        <end position="54"/>
    </location>
</feature>
<evidence type="ECO:0000256" key="2">
    <source>
        <dbReference type="ARBA" id="ARBA00022475"/>
    </source>
</evidence>
<comment type="similarity">
    <text evidence="7">Belongs to the glycosyltransferase 87 family.</text>
</comment>
<feature type="transmembrane region" description="Helical" evidence="9">
    <location>
        <begin position="208"/>
        <end position="240"/>
    </location>
</feature>
<evidence type="ECO:0000256" key="3">
    <source>
        <dbReference type="ARBA" id="ARBA00022679"/>
    </source>
</evidence>
<feature type="region of interest" description="Disordered" evidence="8">
    <location>
        <begin position="478"/>
        <end position="497"/>
    </location>
</feature>
<accession>A0ABV4UKP6</accession>
<evidence type="ECO:0000256" key="7">
    <source>
        <dbReference type="ARBA" id="ARBA00024033"/>
    </source>
</evidence>
<dbReference type="InterPro" id="IPR016570">
    <property type="entry name" value="UCP010361"/>
</dbReference>
<comment type="subcellular location">
    <subcellularLocation>
        <location evidence="1">Cell membrane</location>
        <topology evidence="1">Multi-pass membrane protein</topology>
    </subcellularLocation>
</comment>
<organism evidence="10 11">
    <name type="scientific">Arthrobacter halodurans</name>
    <dbReference type="NCBI Taxonomy" id="516699"/>
    <lineage>
        <taxon>Bacteria</taxon>
        <taxon>Bacillati</taxon>
        <taxon>Actinomycetota</taxon>
        <taxon>Actinomycetes</taxon>
        <taxon>Micrococcales</taxon>
        <taxon>Micrococcaceae</taxon>
        <taxon>Arthrobacter</taxon>
    </lineage>
</organism>
<feature type="transmembrane region" description="Helical" evidence="9">
    <location>
        <begin position="175"/>
        <end position="196"/>
    </location>
</feature>
<dbReference type="Pfam" id="PF09594">
    <property type="entry name" value="GT87"/>
    <property type="match status" value="1"/>
</dbReference>
<evidence type="ECO:0000256" key="4">
    <source>
        <dbReference type="ARBA" id="ARBA00022692"/>
    </source>
</evidence>
<feature type="transmembrane region" description="Helical" evidence="9">
    <location>
        <begin position="415"/>
        <end position="434"/>
    </location>
</feature>
<proteinExistence type="inferred from homology"/>
<keyword evidence="6 9" id="KW-0472">Membrane</keyword>
<evidence type="ECO:0000256" key="5">
    <source>
        <dbReference type="ARBA" id="ARBA00022989"/>
    </source>
</evidence>
<sequence length="556" mass="59981">MVHESPAGEPPAVPDTVAPAAAPAVAPAAAPGGRRADGPRGPARRPLRTTVPTRNDPLLRRLTESIGGPLGRFADPGRVSPGFWSVERVLVLLTTVAAVLSVLAKNMCRTQGWGGSNSYLWACYSDWPALFYARGFAEDAFAPFAAGAQFEYPVLMSVVASLTALMVVPGEYDRALAFFDLNVLFVVLLWLATVVATSRTAGRRPWDAAMVAVAPGIILASTINWDMWAVLLLALALLAFSRDQPFLAGVLVGLGTAMKLYPVLFFGAVLVLSLRTGRGRPLLLTAAGAAASWLAVNVPLMLVNFDSWLYFLRFTRDREAGLSSVWHAWNVAAEVVPGAPTLSAETINSAGFWLFAASCAGIAVLGLCAPRRPRFAQLLFLIVASFVLFNKVYSPQFVVWLIPLAALAWPRWRDFLAWQLLEVLHFWAIWMYLYASNTDIKEQNTFPDAFYVYAVAGHMLATAYIMFRVARSIMRPSDDPVRRVGQDDPQAGPFAGLPDRWTAAALLGRIPPGRGRARTAVPAGGPEAGPETVPPGPRREARPVPAAAGDPVGDRP</sequence>
<dbReference type="EMBL" id="JBHDLJ010000002">
    <property type="protein sequence ID" value="MFB0833503.1"/>
    <property type="molecule type" value="Genomic_DNA"/>
</dbReference>